<proteinExistence type="predicted"/>
<dbReference type="AlphaFoldDB" id="A0A4U9VKN1"/>
<organism evidence="1">
    <name type="scientific">Serratia fonticola</name>
    <dbReference type="NCBI Taxonomy" id="47917"/>
    <lineage>
        <taxon>Bacteria</taxon>
        <taxon>Pseudomonadati</taxon>
        <taxon>Pseudomonadota</taxon>
        <taxon>Gammaproteobacteria</taxon>
        <taxon>Enterobacterales</taxon>
        <taxon>Yersiniaceae</taxon>
        <taxon>Serratia</taxon>
    </lineage>
</organism>
<name>A0A4U9VKN1_SERFO</name>
<dbReference type="EMBL" id="CABEEZ010000109">
    <property type="protein sequence ID" value="VTR43911.1"/>
    <property type="molecule type" value="Genomic_DNA"/>
</dbReference>
<gene>
    <name evidence="1" type="ORF">NCTC12965_05023</name>
</gene>
<protein>
    <submittedName>
        <fullName evidence="1">Uncharacterized protein</fullName>
    </submittedName>
</protein>
<evidence type="ECO:0000313" key="1">
    <source>
        <dbReference type="EMBL" id="VTR43911.1"/>
    </source>
</evidence>
<reference evidence="1" key="1">
    <citation type="submission" date="2019-05" db="EMBL/GenBank/DDBJ databases">
        <authorList>
            <consortium name="Pathogen Informatics"/>
        </authorList>
    </citation>
    <scope>NUCLEOTIDE SEQUENCE [LARGE SCALE GENOMIC DNA]</scope>
    <source>
        <strain evidence="1">NCTC12965</strain>
    </source>
</reference>
<accession>A0A4U9VKN1</accession>
<sequence>MAYNRRSVADTAIYHVKQLFGSHLTRRDYDAQVEEAMAMLRALNKITRAGMPESVRIGRQETDKRMVNLHSIYSTKPN</sequence>